<keyword evidence="3" id="KW-1185">Reference proteome</keyword>
<reference evidence="3" key="1">
    <citation type="journal article" date="2024" name="IScience">
        <title>Strigolactones Initiate the Formation of Haustorium-like Structures in Castilleja.</title>
        <authorList>
            <person name="Buerger M."/>
            <person name="Peterson D."/>
            <person name="Chory J."/>
        </authorList>
    </citation>
    <scope>NUCLEOTIDE SEQUENCE [LARGE SCALE GENOMIC DNA]</scope>
</reference>
<comment type="caution">
    <text evidence="2">The sequence shown here is derived from an EMBL/GenBank/DDBJ whole genome shotgun (WGS) entry which is preliminary data.</text>
</comment>
<dbReference type="InterPro" id="IPR037176">
    <property type="entry name" value="Osmotin/thaumatin-like_sf"/>
</dbReference>
<evidence type="ECO:0000313" key="3">
    <source>
        <dbReference type="Proteomes" id="UP001632038"/>
    </source>
</evidence>
<dbReference type="Proteomes" id="UP001632038">
    <property type="component" value="Unassembled WGS sequence"/>
</dbReference>
<proteinExistence type="predicted"/>
<dbReference type="Pfam" id="PF00314">
    <property type="entry name" value="Thaumatin"/>
    <property type="match status" value="1"/>
</dbReference>
<dbReference type="SUPFAM" id="SSF49870">
    <property type="entry name" value="Osmotin, thaumatin-like protein"/>
    <property type="match status" value="1"/>
</dbReference>
<evidence type="ECO:0000256" key="1">
    <source>
        <dbReference type="PIRSR" id="PIRSR002703-1"/>
    </source>
</evidence>
<dbReference type="PANTHER" id="PTHR31048">
    <property type="entry name" value="OS03G0233200 PROTEIN"/>
    <property type="match status" value="1"/>
</dbReference>
<sequence>MTLATTMNPAHNYDVSLVDGFNVPVSISMGAVGCDVADMNVCCLDSLTVRSGGKVVGCKSVCLVTEADKYCCTGEHGGVYADSVC</sequence>
<organism evidence="2 3">
    <name type="scientific">Castilleja foliolosa</name>
    <dbReference type="NCBI Taxonomy" id="1961234"/>
    <lineage>
        <taxon>Eukaryota</taxon>
        <taxon>Viridiplantae</taxon>
        <taxon>Streptophyta</taxon>
        <taxon>Embryophyta</taxon>
        <taxon>Tracheophyta</taxon>
        <taxon>Spermatophyta</taxon>
        <taxon>Magnoliopsida</taxon>
        <taxon>eudicotyledons</taxon>
        <taxon>Gunneridae</taxon>
        <taxon>Pentapetalae</taxon>
        <taxon>asterids</taxon>
        <taxon>lamiids</taxon>
        <taxon>Lamiales</taxon>
        <taxon>Orobanchaceae</taxon>
        <taxon>Pedicularideae</taxon>
        <taxon>Castillejinae</taxon>
        <taxon>Castilleja</taxon>
    </lineage>
</organism>
<dbReference type="AlphaFoldDB" id="A0ABD3ECK2"/>
<gene>
    <name evidence="2" type="ORF">CASFOL_001844</name>
</gene>
<dbReference type="PROSITE" id="PS51367">
    <property type="entry name" value="THAUMATIN_2"/>
    <property type="match status" value="1"/>
</dbReference>
<dbReference type="PIRSF" id="PIRSF002703">
    <property type="entry name" value="Thaumatin"/>
    <property type="match status" value="1"/>
</dbReference>
<keyword evidence="1" id="KW-1015">Disulfide bond</keyword>
<dbReference type="SMART" id="SM00205">
    <property type="entry name" value="THN"/>
    <property type="match status" value="1"/>
</dbReference>
<feature type="disulfide bond" evidence="1">
    <location>
        <begin position="62"/>
        <end position="71"/>
    </location>
</feature>
<evidence type="ECO:0008006" key="4">
    <source>
        <dbReference type="Google" id="ProtNLM"/>
    </source>
</evidence>
<dbReference type="InterPro" id="IPR001938">
    <property type="entry name" value="Thaumatin"/>
</dbReference>
<dbReference type="Gene3D" id="2.60.110.10">
    <property type="entry name" value="Thaumatin"/>
    <property type="match status" value="1"/>
</dbReference>
<dbReference type="EMBL" id="JAVIJP010000005">
    <property type="protein sequence ID" value="KAL3652163.1"/>
    <property type="molecule type" value="Genomic_DNA"/>
</dbReference>
<accession>A0ABD3ECK2</accession>
<feature type="disulfide bond" evidence="1">
    <location>
        <begin position="43"/>
        <end position="58"/>
    </location>
</feature>
<evidence type="ECO:0000313" key="2">
    <source>
        <dbReference type="EMBL" id="KAL3652163.1"/>
    </source>
</evidence>
<protein>
    <recommendedName>
        <fullName evidence="4">Hydrophobin</fullName>
    </recommendedName>
</protein>
<name>A0ABD3ECK2_9LAMI</name>